<reference evidence="3" key="1">
    <citation type="submission" date="2023-04" db="EMBL/GenBank/DDBJ databases">
        <authorList>
            <consortium name="ELIXIR-Norway"/>
        </authorList>
    </citation>
    <scope>NUCLEOTIDE SEQUENCE [LARGE SCALE GENOMIC DNA]</scope>
</reference>
<feature type="region of interest" description="Disordered" evidence="1">
    <location>
        <begin position="172"/>
        <end position="243"/>
    </location>
</feature>
<accession>A0ABN8Y0Q5</accession>
<name>A0ABN8Y0Q5_RANTA</name>
<keyword evidence="2" id="KW-0812">Transmembrane</keyword>
<feature type="compositionally biased region" description="Basic and acidic residues" evidence="1">
    <location>
        <begin position="228"/>
        <end position="237"/>
    </location>
</feature>
<protein>
    <submittedName>
        <fullName evidence="3">Uncharacterized protein</fullName>
    </submittedName>
</protein>
<feature type="transmembrane region" description="Helical" evidence="2">
    <location>
        <begin position="131"/>
        <end position="156"/>
    </location>
</feature>
<sequence>MQLCPSRLCVPHGSVCLGRALPSEAAAAVGADPCRGLDLVLPAGADHEPGVGLAPVPRYLAVQGGHLRKGPECPAQGQLRLGVRQGRVAGSPKRGSREGDRLGGLPKAREQPGPGSPGLDLSQRTHWIYKLSWTSLTFLPILPFTTVIAISAVLLIKGQATHPVAFGAERALGTQGHSSDPNCREAEARSSPGGQLSCERRGGRFRLGGGGGGGPRGPGEWGGAGREPSPDRAGFARDRRRTRAGAGGASLGLRLRGPWDCVIGNYSAWEKRVSRNLENEQEETLATPLRESGVYEL</sequence>
<dbReference type="Proteomes" id="UP001176941">
    <property type="component" value="Chromosome 12"/>
</dbReference>
<keyword evidence="2" id="KW-0472">Membrane</keyword>
<organism evidence="3 4">
    <name type="scientific">Rangifer tarandus platyrhynchus</name>
    <name type="common">Svalbard reindeer</name>
    <dbReference type="NCBI Taxonomy" id="3082113"/>
    <lineage>
        <taxon>Eukaryota</taxon>
        <taxon>Metazoa</taxon>
        <taxon>Chordata</taxon>
        <taxon>Craniata</taxon>
        <taxon>Vertebrata</taxon>
        <taxon>Euteleostomi</taxon>
        <taxon>Mammalia</taxon>
        <taxon>Eutheria</taxon>
        <taxon>Laurasiatheria</taxon>
        <taxon>Artiodactyla</taxon>
        <taxon>Ruminantia</taxon>
        <taxon>Pecora</taxon>
        <taxon>Cervidae</taxon>
        <taxon>Odocoileinae</taxon>
        <taxon>Rangifer</taxon>
    </lineage>
</organism>
<gene>
    <name evidence="3" type="ORF">MRATA1EN1_LOCUS3940</name>
</gene>
<feature type="compositionally biased region" description="Gly residues" evidence="1">
    <location>
        <begin position="205"/>
        <end position="225"/>
    </location>
</feature>
<evidence type="ECO:0000313" key="3">
    <source>
        <dbReference type="EMBL" id="CAI9154978.1"/>
    </source>
</evidence>
<keyword evidence="4" id="KW-1185">Reference proteome</keyword>
<keyword evidence="2" id="KW-1133">Transmembrane helix</keyword>
<proteinExistence type="predicted"/>
<feature type="region of interest" description="Disordered" evidence="1">
    <location>
        <begin position="84"/>
        <end position="121"/>
    </location>
</feature>
<evidence type="ECO:0000313" key="4">
    <source>
        <dbReference type="Proteomes" id="UP001176941"/>
    </source>
</evidence>
<evidence type="ECO:0000256" key="1">
    <source>
        <dbReference type="SAM" id="MobiDB-lite"/>
    </source>
</evidence>
<dbReference type="EMBL" id="OX459948">
    <property type="protein sequence ID" value="CAI9154978.1"/>
    <property type="molecule type" value="Genomic_DNA"/>
</dbReference>
<evidence type="ECO:0000256" key="2">
    <source>
        <dbReference type="SAM" id="Phobius"/>
    </source>
</evidence>